<reference evidence="1 2" key="1">
    <citation type="submission" date="2017-02" db="EMBL/GenBank/DDBJ databases">
        <title>Draft genome sequence of Moraxella porci CCUG 54912T type strain.</title>
        <authorList>
            <person name="Salva-Serra F."/>
            <person name="Engstrom-Jakobsson H."/>
            <person name="Thorell K."/>
            <person name="Jaen-Luchoro D."/>
            <person name="Gonzales-Siles L."/>
            <person name="Karlsson R."/>
            <person name="Yazdan S."/>
            <person name="Boulund F."/>
            <person name="Johnning A."/>
            <person name="Engstrand L."/>
            <person name="Kristiansson E."/>
            <person name="Moore E."/>
        </authorList>
    </citation>
    <scope>NUCLEOTIDE SEQUENCE [LARGE SCALE GENOMIC DNA]</scope>
    <source>
        <strain evidence="1 2">CCUG 54912</strain>
    </source>
</reference>
<dbReference type="PANTHER" id="PTHR12042">
    <property type="entry name" value="LACTOSYLCERAMIDE 4-ALPHA-GALACTOSYLTRANSFERASE ALPHA- 1,4-GALACTOSYLTRANSFERASE"/>
    <property type="match status" value="1"/>
</dbReference>
<accession>A0A1T0CWA1</accession>
<evidence type="ECO:0000313" key="2">
    <source>
        <dbReference type="Proteomes" id="UP000190683"/>
    </source>
</evidence>
<gene>
    <name evidence="1" type="ORF">B0681_01865</name>
</gene>
<dbReference type="GO" id="GO:0016020">
    <property type="term" value="C:membrane"/>
    <property type="evidence" value="ECO:0007669"/>
    <property type="project" value="GOC"/>
</dbReference>
<dbReference type="InterPro" id="IPR029044">
    <property type="entry name" value="Nucleotide-diphossugar_trans"/>
</dbReference>
<dbReference type="GO" id="GO:0016758">
    <property type="term" value="F:hexosyltransferase activity"/>
    <property type="evidence" value="ECO:0007669"/>
    <property type="project" value="TreeGrafter"/>
</dbReference>
<dbReference type="EMBL" id="MUYV01000001">
    <property type="protein sequence ID" value="OOS26640.1"/>
    <property type="molecule type" value="Genomic_DNA"/>
</dbReference>
<dbReference type="GO" id="GO:0006688">
    <property type="term" value="P:glycosphingolipid biosynthetic process"/>
    <property type="evidence" value="ECO:0007669"/>
    <property type="project" value="TreeGrafter"/>
</dbReference>
<organism evidence="1 2">
    <name type="scientific">Moraxella porci DSM 25326</name>
    <dbReference type="NCBI Taxonomy" id="573983"/>
    <lineage>
        <taxon>Bacteria</taxon>
        <taxon>Pseudomonadati</taxon>
        <taxon>Pseudomonadota</taxon>
        <taxon>Gammaproteobacteria</taxon>
        <taxon>Moraxellales</taxon>
        <taxon>Moraxellaceae</taxon>
        <taxon>Moraxella</taxon>
    </lineage>
</organism>
<evidence type="ECO:0000313" key="1">
    <source>
        <dbReference type="EMBL" id="OOS26640.1"/>
    </source>
</evidence>
<keyword evidence="1" id="KW-0808">Transferase</keyword>
<keyword evidence="2" id="KW-1185">Reference proteome</keyword>
<protein>
    <submittedName>
        <fullName evidence="1">Galactosyltransferase Lgt5</fullName>
    </submittedName>
</protein>
<dbReference type="STRING" id="573983.B0681_01865"/>
<dbReference type="Gene3D" id="3.90.550.20">
    <property type="match status" value="1"/>
</dbReference>
<dbReference type="SUPFAM" id="SSF53448">
    <property type="entry name" value="Nucleotide-diphospho-sugar transferases"/>
    <property type="match status" value="1"/>
</dbReference>
<dbReference type="PANTHER" id="PTHR12042:SF21">
    <property type="entry name" value="ALPHA1,4-GALACTOSYLTRANSFERASE 1-RELATED"/>
    <property type="match status" value="1"/>
</dbReference>
<dbReference type="Pfam" id="PF04488">
    <property type="entry name" value="Gly_transf_sug"/>
    <property type="match status" value="1"/>
</dbReference>
<proteinExistence type="predicted"/>
<sequence>MTIQNLTQQDLPSINALWIGERLNAMSIACLTSFVKHGHQVNLYTYGEISNLPPGVNALDGSAILDSSKIIKHQKSGSFALFSDIFRYALLKKIKNGIYVDCDVYCLKPLTIPEHGYLLGYENDSYINGAVLALPTDSDMLNTLIELSNQPYFTPEWYSGYDKMRLKIKRLFGYANTLSTMGWGVIGPSAITHYAKKLNITHLVQPVDVLYPIQHHETHKLMDANLSIDDVITENSVCVHLYNETMRHVDLTKIDPNCILAKMLRNEI</sequence>
<dbReference type="InterPro" id="IPR051981">
    <property type="entry name" value="Glycosyltransf_32"/>
</dbReference>
<dbReference type="Proteomes" id="UP000190683">
    <property type="component" value="Unassembled WGS sequence"/>
</dbReference>
<keyword evidence="1" id="KW-0328">Glycosyltransferase</keyword>
<dbReference type="InterPro" id="IPR007577">
    <property type="entry name" value="GlycoTrfase_DXD_sugar-bd_CS"/>
</dbReference>
<name>A0A1T0CWA1_9GAMM</name>
<dbReference type="RefSeq" id="WP_078317034.1">
    <property type="nucleotide sequence ID" value="NZ_MUYV01000001.1"/>
</dbReference>
<dbReference type="AlphaFoldDB" id="A0A1T0CWA1"/>
<comment type="caution">
    <text evidence="1">The sequence shown here is derived from an EMBL/GenBank/DDBJ whole genome shotgun (WGS) entry which is preliminary data.</text>
</comment>